<accession>A0A2V1N374</accession>
<feature type="region of interest" description="Disordered" evidence="2">
    <location>
        <begin position="143"/>
        <end position="163"/>
    </location>
</feature>
<evidence type="ECO:0000313" key="4">
    <source>
        <dbReference type="EMBL" id="PWG00605.1"/>
    </source>
</evidence>
<comment type="caution">
    <text evidence="4">The sequence shown here is derived from an EMBL/GenBank/DDBJ whole genome shotgun (WGS) entry which is preliminary data.</text>
</comment>
<feature type="domain" description="BD-FAE-like" evidence="3">
    <location>
        <begin position="17"/>
        <end position="123"/>
    </location>
</feature>
<organism evidence="4 5">
    <name type="scientific">Levilactobacillus bambusae</name>
    <dbReference type="NCBI Taxonomy" id="2024736"/>
    <lineage>
        <taxon>Bacteria</taxon>
        <taxon>Bacillati</taxon>
        <taxon>Bacillota</taxon>
        <taxon>Bacilli</taxon>
        <taxon>Lactobacillales</taxon>
        <taxon>Lactobacillaceae</taxon>
        <taxon>Levilactobacillus</taxon>
    </lineage>
</organism>
<gene>
    <name evidence="4" type="ORF">DCM90_05520</name>
</gene>
<evidence type="ECO:0000256" key="1">
    <source>
        <dbReference type="ARBA" id="ARBA00022801"/>
    </source>
</evidence>
<dbReference type="EMBL" id="QCXQ01000002">
    <property type="protein sequence ID" value="PWG00605.1"/>
    <property type="molecule type" value="Genomic_DNA"/>
</dbReference>
<dbReference type="InterPro" id="IPR029058">
    <property type="entry name" value="AB_hydrolase_fold"/>
</dbReference>
<evidence type="ECO:0000313" key="5">
    <source>
        <dbReference type="Proteomes" id="UP000245080"/>
    </source>
</evidence>
<reference evidence="4 5" key="1">
    <citation type="journal article" date="2018" name="Int. J. Syst. Evol. Microbiol.">
        <title>Lactobacillus bambusae sp. nov., isolated from a traditional fermented Ma-bamboo shoots of Taiwan.</title>
        <authorList>
            <person name="Wang L.-T."/>
        </authorList>
    </citation>
    <scope>NUCLEOTIDE SEQUENCE [LARGE SCALE GENOMIC DNA]</scope>
    <source>
        <strain evidence="4 5">BS-W1</strain>
    </source>
</reference>
<dbReference type="Pfam" id="PF20434">
    <property type="entry name" value="BD-FAE"/>
    <property type="match status" value="1"/>
</dbReference>
<keyword evidence="1 4" id="KW-0378">Hydrolase</keyword>
<dbReference type="OrthoDB" id="9815425at2"/>
<dbReference type="SUPFAM" id="SSF53474">
    <property type="entry name" value="alpha/beta-Hydrolases"/>
    <property type="match status" value="1"/>
</dbReference>
<dbReference type="InterPro" id="IPR049492">
    <property type="entry name" value="BD-FAE-like_dom"/>
</dbReference>
<dbReference type="Gene3D" id="3.40.50.1820">
    <property type="entry name" value="alpha/beta hydrolase"/>
    <property type="match status" value="1"/>
</dbReference>
<feature type="compositionally biased region" description="Low complexity" evidence="2">
    <location>
        <begin position="147"/>
        <end position="159"/>
    </location>
</feature>
<name>A0A2V1N374_9LACO</name>
<dbReference type="InterPro" id="IPR050300">
    <property type="entry name" value="GDXG_lipolytic_enzyme"/>
</dbReference>
<dbReference type="Proteomes" id="UP000245080">
    <property type="component" value="Unassembled WGS sequence"/>
</dbReference>
<sequence length="266" mass="29226">MIETKDVLFDEIHQLKLDVYQPNPSSIKANGAAIIDIHGGGWFKGDKSSEGNLASHLVGQGYLVIVPNYRLAPDNPYPAAVEDIETAYQWLKASDYAFDRSKIGAMGMSSGGNLSVEMAISEHIPVASWSGIIDLDEWVDSHPTVKPSPNSAPAPNTNPDQIDQGGDDDAYYKWFVLNYVKGDLNLLHDASLLHRVTESTAPVLMCNSLDELAPVSGVQKLQTQLLAHNVPCETIFYAGSRHGEAYLNDAMQPTFDFFNQYLKLNN</sequence>
<dbReference type="PANTHER" id="PTHR48081">
    <property type="entry name" value="AB HYDROLASE SUPERFAMILY PROTEIN C4A8.06C"/>
    <property type="match status" value="1"/>
</dbReference>
<dbReference type="GO" id="GO:0016787">
    <property type="term" value="F:hydrolase activity"/>
    <property type="evidence" value="ECO:0007669"/>
    <property type="project" value="UniProtKB-KW"/>
</dbReference>
<protein>
    <submittedName>
        <fullName evidence="4">Alpha/beta hydrolase</fullName>
    </submittedName>
</protein>
<keyword evidence="5" id="KW-1185">Reference proteome</keyword>
<evidence type="ECO:0000256" key="2">
    <source>
        <dbReference type="SAM" id="MobiDB-lite"/>
    </source>
</evidence>
<evidence type="ECO:0000259" key="3">
    <source>
        <dbReference type="Pfam" id="PF20434"/>
    </source>
</evidence>
<proteinExistence type="predicted"/>
<dbReference type="AlphaFoldDB" id="A0A2V1N374"/>